<keyword evidence="2" id="KW-1185">Reference proteome</keyword>
<dbReference type="SUPFAM" id="SSF53474">
    <property type="entry name" value="alpha/beta-Hydrolases"/>
    <property type="match status" value="1"/>
</dbReference>
<dbReference type="GO" id="GO:0016787">
    <property type="term" value="F:hydrolase activity"/>
    <property type="evidence" value="ECO:0007669"/>
    <property type="project" value="InterPro"/>
</dbReference>
<dbReference type="Gene3D" id="3.40.50.1820">
    <property type="entry name" value="alpha/beta hydrolase"/>
    <property type="match status" value="1"/>
</dbReference>
<reference evidence="3" key="1">
    <citation type="submission" date="2022-11" db="UniProtKB">
        <authorList>
            <consortium name="WormBaseParasite"/>
        </authorList>
    </citation>
    <scope>IDENTIFICATION</scope>
</reference>
<evidence type="ECO:0000313" key="2">
    <source>
        <dbReference type="Proteomes" id="UP000887574"/>
    </source>
</evidence>
<dbReference type="AlphaFoldDB" id="A0A915CPI8"/>
<evidence type="ECO:0000259" key="1">
    <source>
        <dbReference type="Pfam" id="PF01738"/>
    </source>
</evidence>
<proteinExistence type="predicted"/>
<dbReference type="PANTHER" id="PTHR22946:SF0">
    <property type="entry name" value="DIENELACTONE HYDROLASE DOMAIN-CONTAINING PROTEIN"/>
    <property type="match status" value="1"/>
</dbReference>
<dbReference type="InterPro" id="IPR029058">
    <property type="entry name" value="AB_hydrolase_fold"/>
</dbReference>
<sequence length="215" mass="23626">MSATIASTEQSRVEYKSGDVVLQGMLCVPQNKLAADPNFKLPAVIVFHAFEGITEFEEEQTNNLAKLGEWFDVLKTFKDDRIGLLRPRLLAALEQVKSLKYVDAGKIGAIGFCFGGLCALDLARINSGIVAAASVLVCHGDADTHVPMAQCQELMTELRARKADWQFVFYGNAKHGFTMPKLANCTREGVGYNKLAAERSWAAMLQHLNAALKLY</sequence>
<accession>A0A915CPI8</accession>
<name>A0A915CPI8_9BILA</name>
<dbReference type="Proteomes" id="UP000887574">
    <property type="component" value="Unplaced"/>
</dbReference>
<dbReference type="InterPro" id="IPR050261">
    <property type="entry name" value="FrsA_esterase"/>
</dbReference>
<dbReference type="PANTHER" id="PTHR22946">
    <property type="entry name" value="DIENELACTONE HYDROLASE DOMAIN-CONTAINING PROTEIN-RELATED"/>
    <property type="match status" value="1"/>
</dbReference>
<evidence type="ECO:0000313" key="3">
    <source>
        <dbReference type="WBParaSite" id="jg10739"/>
    </source>
</evidence>
<feature type="domain" description="Dienelactone hydrolase" evidence="1">
    <location>
        <begin position="132"/>
        <end position="211"/>
    </location>
</feature>
<organism evidence="2 3">
    <name type="scientific">Ditylenchus dipsaci</name>
    <dbReference type="NCBI Taxonomy" id="166011"/>
    <lineage>
        <taxon>Eukaryota</taxon>
        <taxon>Metazoa</taxon>
        <taxon>Ecdysozoa</taxon>
        <taxon>Nematoda</taxon>
        <taxon>Chromadorea</taxon>
        <taxon>Rhabditida</taxon>
        <taxon>Tylenchina</taxon>
        <taxon>Tylenchomorpha</taxon>
        <taxon>Sphaerularioidea</taxon>
        <taxon>Anguinidae</taxon>
        <taxon>Anguininae</taxon>
        <taxon>Ditylenchus</taxon>
    </lineage>
</organism>
<protein>
    <submittedName>
        <fullName evidence="3">Dienelactone hydrolase domain-containing protein</fullName>
    </submittedName>
</protein>
<dbReference type="WBParaSite" id="jg10739">
    <property type="protein sequence ID" value="jg10739"/>
    <property type="gene ID" value="jg10739"/>
</dbReference>
<dbReference type="InterPro" id="IPR002925">
    <property type="entry name" value="Dienelactn_hydro"/>
</dbReference>
<dbReference type="Pfam" id="PF01738">
    <property type="entry name" value="DLH"/>
    <property type="match status" value="1"/>
</dbReference>